<reference evidence="1 2" key="1">
    <citation type="journal article" date="2023" name="G3 (Bethesda)">
        <title>A chromosome-length genome assembly and annotation of blackberry (Rubus argutus, cv. 'Hillquist').</title>
        <authorList>
            <person name="Bruna T."/>
            <person name="Aryal R."/>
            <person name="Dudchenko O."/>
            <person name="Sargent D.J."/>
            <person name="Mead D."/>
            <person name="Buti M."/>
            <person name="Cavallini A."/>
            <person name="Hytonen T."/>
            <person name="Andres J."/>
            <person name="Pham M."/>
            <person name="Weisz D."/>
            <person name="Mascagni F."/>
            <person name="Usai G."/>
            <person name="Natali L."/>
            <person name="Bassil N."/>
            <person name="Fernandez G.E."/>
            <person name="Lomsadze A."/>
            <person name="Armour M."/>
            <person name="Olukolu B."/>
            <person name="Poorten T."/>
            <person name="Britton C."/>
            <person name="Davik J."/>
            <person name="Ashrafi H."/>
            <person name="Aiden E.L."/>
            <person name="Borodovsky M."/>
            <person name="Worthington M."/>
        </authorList>
    </citation>
    <scope>NUCLEOTIDE SEQUENCE [LARGE SCALE GENOMIC DNA]</scope>
    <source>
        <strain evidence="1">PI 553951</strain>
    </source>
</reference>
<comment type="caution">
    <text evidence="1">The sequence shown here is derived from an EMBL/GenBank/DDBJ whole genome shotgun (WGS) entry which is preliminary data.</text>
</comment>
<dbReference type="AlphaFoldDB" id="A0AAW1XQ51"/>
<proteinExistence type="predicted"/>
<accession>A0AAW1XQ51</accession>
<evidence type="ECO:0000313" key="1">
    <source>
        <dbReference type="EMBL" id="KAK9939031.1"/>
    </source>
</evidence>
<evidence type="ECO:0008006" key="3">
    <source>
        <dbReference type="Google" id="ProtNLM"/>
    </source>
</evidence>
<sequence>MWAGQDPRTRLSARTRLAARIRLADWMMTTPEMTFVRQVARLKNQRLAFADMSILHYPVSTDPIACPYRECVPKGATVSSCCELLCRKCSGLFTEKCCGLDEGRAILKQCVNCGPCSDHWTPMCPLKDGVNKSSIPISMDLAPEKSKVAAAGHFMASYSPLYHCVTVQFSNDEHGGKDLWPPGSVPQWYALAFCFRVLLSKPQSHVKSILKTP</sequence>
<evidence type="ECO:0000313" key="2">
    <source>
        <dbReference type="Proteomes" id="UP001457282"/>
    </source>
</evidence>
<protein>
    <recommendedName>
        <fullName evidence="3">TNFR-Cys domain-containing protein</fullName>
    </recommendedName>
</protein>
<keyword evidence="2" id="KW-1185">Reference proteome</keyword>
<organism evidence="1 2">
    <name type="scientific">Rubus argutus</name>
    <name type="common">Southern blackberry</name>
    <dbReference type="NCBI Taxonomy" id="59490"/>
    <lineage>
        <taxon>Eukaryota</taxon>
        <taxon>Viridiplantae</taxon>
        <taxon>Streptophyta</taxon>
        <taxon>Embryophyta</taxon>
        <taxon>Tracheophyta</taxon>
        <taxon>Spermatophyta</taxon>
        <taxon>Magnoliopsida</taxon>
        <taxon>eudicotyledons</taxon>
        <taxon>Gunneridae</taxon>
        <taxon>Pentapetalae</taxon>
        <taxon>rosids</taxon>
        <taxon>fabids</taxon>
        <taxon>Rosales</taxon>
        <taxon>Rosaceae</taxon>
        <taxon>Rosoideae</taxon>
        <taxon>Rosoideae incertae sedis</taxon>
        <taxon>Rubus</taxon>
    </lineage>
</organism>
<dbReference type="Proteomes" id="UP001457282">
    <property type="component" value="Unassembled WGS sequence"/>
</dbReference>
<gene>
    <name evidence="1" type="ORF">M0R45_015740</name>
</gene>
<dbReference type="EMBL" id="JBEDUW010000003">
    <property type="protein sequence ID" value="KAK9939031.1"/>
    <property type="molecule type" value="Genomic_DNA"/>
</dbReference>
<name>A0AAW1XQ51_RUBAR</name>